<comment type="similarity">
    <text evidence="1 4">Belongs to the yippee family.</text>
</comment>
<dbReference type="GO" id="GO:0046872">
    <property type="term" value="F:metal ion binding"/>
    <property type="evidence" value="ECO:0007669"/>
    <property type="project" value="UniProtKB-KW"/>
</dbReference>
<dbReference type="STRING" id="88036.D8RMG6"/>
<evidence type="ECO:0000256" key="3">
    <source>
        <dbReference type="ARBA" id="ARBA00022833"/>
    </source>
</evidence>
<evidence type="ECO:0000259" key="5">
    <source>
        <dbReference type="PROSITE" id="PS51792"/>
    </source>
</evidence>
<dbReference type="InterPro" id="IPR004910">
    <property type="entry name" value="Yippee/Mis18/Cereblon"/>
</dbReference>
<dbReference type="Pfam" id="PF03226">
    <property type="entry name" value="Yippee-Mis18"/>
    <property type="match status" value="1"/>
</dbReference>
<dbReference type="KEGG" id="smo:SELMODRAFT_148358"/>
<keyword evidence="2" id="KW-0479">Metal-binding</keyword>
<dbReference type="EMBL" id="GL377584">
    <property type="protein sequence ID" value="EFJ26336.1"/>
    <property type="molecule type" value="Genomic_DNA"/>
</dbReference>
<accession>D8RMG6</accession>
<keyword evidence="3" id="KW-0862">Zinc</keyword>
<reference evidence="6 7" key="1">
    <citation type="journal article" date="2011" name="Science">
        <title>The Selaginella genome identifies genetic changes associated with the evolution of vascular plants.</title>
        <authorList>
            <person name="Banks J.A."/>
            <person name="Nishiyama T."/>
            <person name="Hasebe M."/>
            <person name="Bowman J.L."/>
            <person name="Gribskov M."/>
            <person name="dePamphilis C."/>
            <person name="Albert V.A."/>
            <person name="Aono N."/>
            <person name="Aoyama T."/>
            <person name="Ambrose B.A."/>
            <person name="Ashton N.W."/>
            <person name="Axtell M.J."/>
            <person name="Barker E."/>
            <person name="Barker M.S."/>
            <person name="Bennetzen J.L."/>
            <person name="Bonawitz N.D."/>
            <person name="Chapple C."/>
            <person name="Cheng C."/>
            <person name="Correa L.G."/>
            <person name="Dacre M."/>
            <person name="DeBarry J."/>
            <person name="Dreyer I."/>
            <person name="Elias M."/>
            <person name="Engstrom E.M."/>
            <person name="Estelle M."/>
            <person name="Feng L."/>
            <person name="Finet C."/>
            <person name="Floyd S.K."/>
            <person name="Frommer W.B."/>
            <person name="Fujita T."/>
            <person name="Gramzow L."/>
            <person name="Gutensohn M."/>
            <person name="Harholt J."/>
            <person name="Hattori M."/>
            <person name="Heyl A."/>
            <person name="Hirai T."/>
            <person name="Hiwatashi Y."/>
            <person name="Ishikawa M."/>
            <person name="Iwata M."/>
            <person name="Karol K.G."/>
            <person name="Koehler B."/>
            <person name="Kolukisaoglu U."/>
            <person name="Kubo M."/>
            <person name="Kurata T."/>
            <person name="Lalonde S."/>
            <person name="Li K."/>
            <person name="Li Y."/>
            <person name="Litt A."/>
            <person name="Lyons E."/>
            <person name="Manning G."/>
            <person name="Maruyama T."/>
            <person name="Michael T.P."/>
            <person name="Mikami K."/>
            <person name="Miyazaki S."/>
            <person name="Morinaga S."/>
            <person name="Murata T."/>
            <person name="Mueller-Roeber B."/>
            <person name="Nelson D.R."/>
            <person name="Obara M."/>
            <person name="Oguri Y."/>
            <person name="Olmstead R.G."/>
            <person name="Onodera N."/>
            <person name="Petersen B.L."/>
            <person name="Pils B."/>
            <person name="Prigge M."/>
            <person name="Rensing S.A."/>
            <person name="Riano-Pachon D.M."/>
            <person name="Roberts A.W."/>
            <person name="Sato Y."/>
            <person name="Scheller H.V."/>
            <person name="Schulz B."/>
            <person name="Schulz C."/>
            <person name="Shakirov E.V."/>
            <person name="Shibagaki N."/>
            <person name="Shinohara N."/>
            <person name="Shippen D.E."/>
            <person name="Soerensen I."/>
            <person name="Sotooka R."/>
            <person name="Sugimoto N."/>
            <person name="Sugita M."/>
            <person name="Sumikawa N."/>
            <person name="Tanurdzic M."/>
            <person name="Theissen G."/>
            <person name="Ulvskov P."/>
            <person name="Wakazuki S."/>
            <person name="Weng J.K."/>
            <person name="Willats W.W."/>
            <person name="Wipf D."/>
            <person name="Wolf P.G."/>
            <person name="Yang L."/>
            <person name="Zimmer A.D."/>
            <person name="Zhu Q."/>
            <person name="Mitros T."/>
            <person name="Hellsten U."/>
            <person name="Loque D."/>
            <person name="Otillar R."/>
            <person name="Salamov A."/>
            <person name="Schmutz J."/>
            <person name="Shapiro H."/>
            <person name="Lindquist E."/>
            <person name="Lucas S."/>
            <person name="Rokhsar D."/>
            <person name="Grigoriev I.V."/>
        </authorList>
    </citation>
    <scope>NUCLEOTIDE SEQUENCE [LARGE SCALE GENOMIC DNA]</scope>
</reference>
<dbReference type="InterPro" id="IPR034751">
    <property type="entry name" value="Yippee"/>
</dbReference>
<dbReference type="InterPro" id="IPR039058">
    <property type="entry name" value="Yippee_fam"/>
</dbReference>
<sequence>MGRLCLIELDGRFYSCHSCRTHLANFDQLMSKAFHCRHGKAYLFNTVVNVFEGPLEERMMTTGVHTVADIYCKGCQQNVGWKYEFAQHKAQKYKEGKFILERGRVVGCEKGDFYLDTQAIGSDPDDVPLE</sequence>
<keyword evidence="7" id="KW-1185">Reference proteome</keyword>
<evidence type="ECO:0000256" key="2">
    <source>
        <dbReference type="ARBA" id="ARBA00022723"/>
    </source>
</evidence>
<evidence type="ECO:0000313" key="6">
    <source>
        <dbReference type="EMBL" id="EFJ26336.1"/>
    </source>
</evidence>
<dbReference type="PROSITE" id="PS51792">
    <property type="entry name" value="YIPPEE"/>
    <property type="match status" value="1"/>
</dbReference>
<dbReference type="GO" id="GO:0000151">
    <property type="term" value="C:ubiquitin ligase complex"/>
    <property type="evidence" value="ECO:0000318"/>
    <property type="project" value="GO_Central"/>
</dbReference>
<dbReference type="HOGENOM" id="CLU_043857_1_1_1"/>
<feature type="domain" description="Yippee" evidence="5">
    <location>
        <begin position="12"/>
        <end position="109"/>
    </location>
</feature>
<protein>
    <recommendedName>
        <fullName evidence="4">Protein yippee-like</fullName>
    </recommendedName>
</protein>
<name>D8RMG6_SELML</name>
<evidence type="ECO:0000256" key="4">
    <source>
        <dbReference type="RuleBase" id="RU110713"/>
    </source>
</evidence>
<proteinExistence type="inferred from homology"/>
<dbReference type="AlphaFoldDB" id="D8RMG6"/>
<organism evidence="7">
    <name type="scientific">Selaginella moellendorffii</name>
    <name type="common">Spikemoss</name>
    <dbReference type="NCBI Taxonomy" id="88036"/>
    <lineage>
        <taxon>Eukaryota</taxon>
        <taxon>Viridiplantae</taxon>
        <taxon>Streptophyta</taxon>
        <taxon>Embryophyta</taxon>
        <taxon>Tracheophyta</taxon>
        <taxon>Lycopodiopsida</taxon>
        <taxon>Selaginellales</taxon>
        <taxon>Selaginellaceae</taxon>
        <taxon>Selaginella</taxon>
    </lineage>
</organism>
<evidence type="ECO:0000256" key="1">
    <source>
        <dbReference type="ARBA" id="ARBA00005613"/>
    </source>
</evidence>
<dbReference type="OMA" id="ILERCHI"/>
<dbReference type="Proteomes" id="UP000001514">
    <property type="component" value="Unassembled WGS sequence"/>
</dbReference>
<gene>
    <name evidence="6" type="ORF">SELMODRAFT_148358</name>
</gene>
<dbReference type="PANTHER" id="PTHR13848">
    <property type="entry name" value="PROTEIN YIPPEE-LIKE CG15309-RELATED"/>
    <property type="match status" value="1"/>
</dbReference>
<dbReference type="Gramene" id="EFJ26336">
    <property type="protein sequence ID" value="EFJ26336"/>
    <property type="gene ID" value="SELMODRAFT_148358"/>
</dbReference>
<evidence type="ECO:0000313" key="7">
    <source>
        <dbReference type="Proteomes" id="UP000001514"/>
    </source>
</evidence>
<dbReference type="eggNOG" id="KOG3399">
    <property type="taxonomic scope" value="Eukaryota"/>
</dbReference>
<dbReference type="InParanoid" id="D8RMG6"/>
<dbReference type="FunCoup" id="D8RMG6">
    <property type="interactions" value="409"/>
</dbReference>
<dbReference type="OrthoDB" id="63589at2759"/>